<reference evidence="1 2" key="1">
    <citation type="submission" date="2014-04" db="EMBL/GenBank/DDBJ databases">
        <authorList>
            <consortium name="DOE Joint Genome Institute"/>
            <person name="Kuo A."/>
            <person name="Gay G."/>
            <person name="Dore J."/>
            <person name="Kohler A."/>
            <person name="Nagy L.G."/>
            <person name="Floudas D."/>
            <person name="Copeland A."/>
            <person name="Barry K.W."/>
            <person name="Cichocki N."/>
            <person name="Veneault-Fourrey C."/>
            <person name="LaButti K."/>
            <person name="Lindquist E.A."/>
            <person name="Lipzen A."/>
            <person name="Lundell T."/>
            <person name="Morin E."/>
            <person name="Murat C."/>
            <person name="Sun H."/>
            <person name="Tunlid A."/>
            <person name="Henrissat B."/>
            <person name="Grigoriev I.V."/>
            <person name="Hibbett D.S."/>
            <person name="Martin F."/>
            <person name="Nordberg H.P."/>
            <person name="Cantor M.N."/>
            <person name="Hua S.X."/>
        </authorList>
    </citation>
    <scope>NUCLEOTIDE SEQUENCE [LARGE SCALE GENOMIC DNA]</scope>
    <source>
        <strain evidence="2">h7</strain>
    </source>
</reference>
<reference evidence="2" key="2">
    <citation type="submission" date="2015-01" db="EMBL/GenBank/DDBJ databases">
        <title>Evolutionary Origins and Diversification of the Mycorrhizal Mutualists.</title>
        <authorList>
            <consortium name="DOE Joint Genome Institute"/>
            <consortium name="Mycorrhizal Genomics Consortium"/>
            <person name="Kohler A."/>
            <person name="Kuo A."/>
            <person name="Nagy L.G."/>
            <person name="Floudas D."/>
            <person name="Copeland A."/>
            <person name="Barry K.W."/>
            <person name="Cichocki N."/>
            <person name="Veneault-Fourrey C."/>
            <person name="LaButti K."/>
            <person name="Lindquist E.A."/>
            <person name="Lipzen A."/>
            <person name="Lundell T."/>
            <person name="Morin E."/>
            <person name="Murat C."/>
            <person name="Riley R."/>
            <person name="Ohm R."/>
            <person name="Sun H."/>
            <person name="Tunlid A."/>
            <person name="Henrissat B."/>
            <person name="Grigoriev I.V."/>
            <person name="Hibbett D.S."/>
            <person name="Martin F."/>
        </authorList>
    </citation>
    <scope>NUCLEOTIDE SEQUENCE [LARGE SCALE GENOMIC DNA]</scope>
    <source>
        <strain evidence="2">h7</strain>
    </source>
</reference>
<name>A0A0C2YFK5_HEBCY</name>
<proteinExistence type="predicted"/>
<organism evidence="1 2">
    <name type="scientific">Hebeloma cylindrosporum</name>
    <dbReference type="NCBI Taxonomy" id="76867"/>
    <lineage>
        <taxon>Eukaryota</taxon>
        <taxon>Fungi</taxon>
        <taxon>Dikarya</taxon>
        <taxon>Basidiomycota</taxon>
        <taxon>Agaricomycotina</taxon>
        <taxon>Agaricomycetes</taxon>
        <taxon>Agaricomycetidae</taxon>
        <taxon>Agaricales</taxon>
        <taxon>Agaricineae</taxon>
        <taxon>Hymenogastraceae</taxon>
        <taxon>Hebeloma</taxon>
    </lineage>
</organism>
<dbReference type="AlphaFoldDB" id="A0A0C2YFK5"/>
<keyword evidence="2" id="KW-1185">Reference proteome</keyword>
<accession>A0A0C2YFK5</accession>
<gene>
    <name evidence="1" type="ORF">M413DRAFT_446751</name>
</gene>
<protein>
    <submittedName>
        <fullName evidence="1">Uncharacterized protein</fullName>
    </submittedName>
</protein>
<evidence type="ECO:0000313" key="1">
    <source>
        <dbReference type="EMBL" id="KIM39832.1"/>
    </source>
</evidence>
<evidence type="ECO:0000313" key="2">
    <source>
        <dbReference type="Proteomes" id="UP000053424"/>
    </source>
</evidence>
<dbReference type="EMBL" id="KN831784">
    <property type="protein sequence ID" value="KIM39832.1"/>
    <property type="molecule type" value="Genomic_DNA"/>
</dbReference>
<sequence length="110" mass="13212">MGLPVSRFMRLMESETRFATAQLQFWKFSQLLWMFRLYDIASDLYYSCEAQHLCVLEHSSNKLPHHKFPLNMRGPRFNQHWYVSSHSRRFLDSGVQNESAFFKPPTFVLY</sequence>
<dbReference type="Proteomes" id="UP000053424">
    <property type="component" value="Unassembled WGS sequence"/>
</dbReference>
<dbReference type="HOGENOM" id="CLU_2171382_0_0_1"/>